<evidence type="ECO:0000313" key="11">
    <source>
        <dbReference type="EMBL" id="KAL3786665.1"/>
    </source>
</evidence>
<keyword evidence="4" id="KW-0150">Chloroplast</keyword>
<keyword evidence="8 10" id="KW-1133">Transmembrane helix</keyword>
<protein>
    <recommendedName>
        <fullName evidence="13">ADP,ATP carrier protein</fullName>
    </recommendedName>
</protein>
<dbReference type="InterPro" id="IPR021825">
    <property type="entry name" value="RETICULATA-related"/>
</dbReference>
<evidence type="ECO:0000256" key="7">
    <source>
        <dbReference type="ARBA" id="ARBA00022946"/>
    </source>
</evidence>
<dbReference type="Proteomes" id="UP001530315">
    <property type="component" value="Unassembled WGS sequence"/>
</dbReference>
<evidence type="ECO:0000256" key="6">
    <source>
        <dbReference type="ARBA" id="ARBA00022692"/>
    </source>
</evidence>
<organism evidence="11 12">
    <name type="scientific">Stephanodiscus triporus</name>
    <dbReference type="NCBI Taxonomy" id="2934178"/>
    <lineage>
        <taxon>Eukaryota</taxon>
        <taxon>Sar</taxon>
        <taxon>Stramenopiles</taxon>
        <taxon>Ochrophyta</taxon>
        <taxon>Bacillariophyta</taxon>
        <taxon>Coscinodiscophyceae</taxon>
        <taxon>Thalassiosirophycidae</taxon>
        <taxon>Stephanodiscales</taxon>
        <taxon>Stephanodiscaceae</taxon>
        <taxon>Stephanodiscus</taxon>
    </lineage>
</organism>
<feature type="transmembrane region" description="Helical" evidence="10">
    <location>
        <begin position="219"/>
        <end position="244"/>
    </location>
</feature>
<keyword evidence="6 10" id="KW-0812">Transmembrane</keyword>
<dbReference type="GO" id="GO:0016020">
    <property type="term" value="C:membrane"/>
    <property type="evidence" value="ECO:0007669"/>
    <property type="project" value="UniProtKB-SubCell"/>
</dbReference>
<evidence type="ECO:0000256" key="8">
    <source>
        <dbReference type="ARBA" id="ARBA00022989"/>
    </source>
</evidence>
<comment type="caution">
    <text evidence="11">The sequence shown here is derived from an EMBL/GenBank/DDBJ whole genome shotgun (WGS) entry which is preliminary data.</text>
</comment>
<name>A0ABD3PEZ0_9STRA</name>
<keyword evidence="9 10" id="KW-0472">Membrane</keyword>
<evidence type="ECO:0000313" key="12">
    <source>
        <dbReference type="Proteomes" id="UP001530315"/>
    </source>
</evidence>
<sequence>MDGVRYGGDEREDAACGATLGGRCGGGILGLPPRGGRGGIGGDIYELARSSVAATMISPSGGGALRSVREGYAQRVAADPSFPHKSALEVVLAVVGQCVAEWGSRGRDRLPVEIDFVFARQEWSPLYSSSISFDALSFLSFVCTRIISGKYYSMWKVAKTVGSGGVAAGANGGTLSTWRDNVPTNAFQPTLFDGRTAPSLSSRFLAIVLPMPELFRAGAIASAIGYGLTSALIGLRAIIAPHYVVATSPVPVHLAVLFTGIFVATVSNVRYQVLQGIVEPYMIDGAFSKIERALCKDRGGGRASGRISGRLKLLRNSKRIVVILVRYANGVFGSWIAIRGMRVLGLQRLKG</sequence>
<evidence type="ECO:0000256" key="3">
    <source>
        <dbReference type="ARBA" id="ARBA00010793"/>
    </source>
</evidence>
<reference evidence="11 12" key="1">
    <citation type="submission" date="2024-10" db="EMBL/GenBank/DDBJ databases">
        <title>Updated reference genomes for cyclostephanoid diatoms.</title>
        <authorList>
            <person name="Roberts W.R."/>
            <person name="Alverson A.J."/>
        </authorList>
    </citation>
    <scope>NUCLEOTIDE SEQUENCE [LARGE SCALE GENOMIC DNA]</scope>
    <source>
        <strain evidence="11 12">AJA276-08</strain>
    </source>
</reference>
<evidence type="ECO:0000256" key="9">
    <source>
        <dbReference type="ARBA" id="ARBA00023136"/>
    </source>
</evidence>
<comment type="similarity">
    <text evidence="3">Belongs to the RETICULATA family.</text>
</comment>
<keyword evidence="12" id="KW-1185">Reference proteome</keyword>
<evidence type="ECO:0000256" key="5">
    <source>
        <dbReference type="ARBA" id="ARBA00022640"/>
    </source>
</evidence>
<evidence type="ECO:0000256" key="2">
    <source>
        <dbReference type="ARBA" id="ARBA00004229"/>
    </source>
</evidence>
<evidence type="ECO:0000256" key="10">
    <source>
        <dbReference type="SAM" id="Phobius"/>
    </source>
</evidence>
<proteinExistence type="inferred from homology"/>
<dbReference type="PANTHER" id="PTHR31620">
    <property type="entry name" value="PROTEIN RETICULATA-RELATED 2, CHLOROPLASTIC-RELATED"/>
    <property type="match status" value="1"/>
</dbReference>
<keyword evidence="5" id="KW-0934">Plastid</keyword>
<comment type="subcellular location">
    <subcellularLocation>
        <location evidence="1">Membrane</location>
        <topology evidence="1">Multi-pass membrane protein</topology>
    </subcellularLocation>
    <subcellularLocation>
        <location evidence="2">Plastid</location>
        <location evidence="2">Chloroplast</location>
    </subcellularLocation>
</comment>
<accession>A0ABD3PEZ0</accession>
<dbReference type="Pfam" id="PF11891">
    <property type="entry name" value="RETICULATA-like"/>
    <property type="match status" value="1"/>
</dbReference>
<gene>
    <name evidence="11" type="ORF">ACHAW5_000667</name>
</gene>
<keyword evidence="7" id="KW-0809">Transit peptide</keyword>
<feature type="transmembrane region" description="Helical" evidence="10">
    <location>
        <begin position="250"/>
        <end position="269"/>
    </location>
</feature>
<dbReference type="PANTHER" id="PTHR31620:SF15">
    <property type="entry name" value="PROTEIN RETICULATA-RELATED 2, CHLOROPLASTIC-RELATED"/>
    <property type="match status" value="1"/>
</dbReference>
<dbReference type="EMBL" id="JALLAZ020000815">
    <property type="protein sequence ID" value="KAL3786665.1"/>
    <property type="molecule type" value="Genomic_DNA"/>
</dbReference>
<feature type="transmembrane region" description="Helical" evidence="10">
    <location>
        <begin position="320"/>
        <end position="338"/>
    </location>
</feature>
<dbReference type="GO" id="GO:0009507">
    <property type="term" value="C:chloroplast"/>
    <property type="evidence" value="ECO:0007669"/>
    <property type="project" value="UniProtKB-SubCell"/>
</dbReference>
<evidence type="ECO:0008006" key="13">
    <source>
        <dbReference type="Google" id="ProtNLM"/>
    </source>
</evidence>
<dbReference type="AlphaFoldDB" id="A0ABD3PEZ0"/>
<evidence type="ECO:0000256" key="4">
    <source>
        <dbReference type="ARBA" id="ARBA00022528"/>
    </source>
</evidence>
<evidence type="ECO:0000256" key="1">
    <source>
        <dbReference type="ARBA" id="ARBA00004141"/>
    </source>
</evidence>